<dbReference type="Proteomes" id="UP000031364">
    <property type="component" value="Unassembled WGS sequence"/>
</dbReference>
<name>A0ABR4Z7R3_9NOCA</name>
<gene>
    <name evidence="2" type="ORF">FG87_31820</name>
</gene>
<protein>
    <submittedName>
        <fullName evidence="2">Uncharacterized protein</fullName>
    </submittedName>
</protein>
<reference evidence="2 3" key="1">
    <citation type="journal article" date="2014" name="Int. J. Syst. Evol. Microbiol.">
        <title>Nocardia vulneris sp. nov., isolated from wounds of human patients in North America.</title>
        <authorList>
            <person name="Lasker B.A."/>
            <person name="Bell M."/>
            <person name="Klenk H.P."/>
            <person name="Sproer C."/>
            <person name="Schumann C."/>
            <person name="Schumann P."/>
            <person name="Brown J.M."/>
        </authorList>
    </citation>
    <scope>NUCLEOTIDE SEQUENCE [LARGE SCALE GENOMIC DNA]</scope>
    <source>
        <strain evidence="2 3">W9851</strain>
    </source>
</reference>
<feature type="transmembrane region" description="Helical" evidence="1">
    <location>
        <begin position="33"/>
        <end position="55"/>
    </location>
</feature>
<dbReference type="EMBL" id="JNFP01000047">
    <property type="protein sequence ID" value="KIA61346.1"/>
    <property type="molecule type" value="Genomic_DNA"/>
</dbReference>
<keyword evidence="3" id="KW-1185">Reference proteome</keyword>
<proteinExistence type="predicted"/>
<organism evidence="2 3">
    <name type="scientific">Nocardia vulneris</name>
    <dbReference type="NCBI Taxonomy" id="1141657"/>
    <lineage>
        <taxon>Bacteria</taxon>
        <taxon>Bacillati</taxon>
        <taxon>Actinomycetota</taxon>
        <taxon>Actinomycetes</taxon>
        <taxon>Mycobacteriales</taxon>
        <taxon>Nocardiaceae</taxon>
        <taxon>Nocardia</taxon>
    </lineage>
</organism>
<keyword evidence="1" id="KW-1133">Transmembrane helix</keyword>
<sequence length="190" mass="20891">MRLVGLLTIPVLFAAAIATWLVAGPEGLAVRYYRLGVIPFSAVPIFWTTAVVLCFACAPGLTRYPKWVWRTFVAVVTLVTLPLWMLTSFVAAWSAEDGDVQDIVLSPDGRHEAVVVPYQDFDFGCRVWLRERGGLFSRQALVWVEYEGPCPAKISFTGDSMISVTDLHGGKTLTTTFDSARTSVAAVLYP</sequence>
<comment type="caution">
    <text evidence="2">The sequence shown here is derived from an EMBL/GenBank/DDBJ whole genome shotgun (WGS) entry which is preliminary data.</text>
</comment>
<evidence type="ECO:0000313" key="3">
    <source>
        <dbReference type="Proteomes" id="UP000031364"/>
    </source>
</evidence>
<evidence type="ECO:0000256" key="1">
    <source>
        <dbReference type="SAM" id="Phobius"/>
    </source>
</evidence>
<keyword evidence="1" id="KW-0812">Transmembrane</keyword>
<accession>A0ABR4Z7R3</accession>
<evidence type="ECO:0000313" key="2">
    <source>
        <dbReference type="EMBL" id="KIA61346.1"/>
    </source>
</evidence>
<keyword evidence="1" id="KW-0472">Membrane</keyword>
<feature type="transmembrane region" description="Helical" evidence="1">
    <location>
        <begin position="67"/>
        <end position="93"/>
    </location>
</feature>